<keyword evidence="6 7" id="KW-0472">Membrane</keyword>
<dbReference type="InterPro" id="IPR036259">
    <property type="entry name" value="MFS_trans_sf"/>
</dbReference>
<keyword evidence="4 7" id="KW-0812">Transmembrane</keyword>
<accession>A0A5N8XCM2</accession>
<name>A0A5N8XCM2_9ACTN</name>
<keyword evidence="2" id="KW-0813">Transport</keyword>
<feature type="transmembrane region" description="Helical" evidence="7">
    <location>
        <begin position="385"/>
        <end position="404"/>
    </location>
</feature>
<proteinExistence type="predicted"/>
<feature type="transmembrane region" description="Helical" evidence="7">
    <location>
        <begin position="297"/>
        <end position="315"/>
    </location>
</feature>
<feature type="transmembrane region" description="Helical" evidence="7">
    <location>
        <begin position="97"/>
        <end position="116"/>
    </location>
</feature>
<evidence type="ECO:0000256" key="4">
    <source>
        <dbReference type="ARBA" id="ARBA00022692"/>
    </source>
</evidence>
<dbReference type="RefSeq" id="WP_322723991.1">
    <property type="nucleotide sequence ID" value="NZ_VJZC01000034.1"/>
</dbReference>
<sequence length="423" mass="44314">MAEPSTERPEGGAPPGRLVAFLRAHFGGLPHVYWVVWSGILVSRAGTMVVPFLTLYLTDQRGMSVGWAGSVVTMLGLGSTCSQLVGGFLSDLWGRRATFATGPVAAGAALLALGYVRGLPATLAAAFVAGLCLQLYQPASGAIVADTVPKEHRARAYGLLYWAVNVGFSIASVLGGVLAQRGFLWLFWIDAVTCVVFGLLIWWRLPPDDVDGAKGDARPAGGYREVLRDRVMVSYVVLLLLHASVQFQVGSTLPLAMVDSGLTPADYGLAVAVNGILVVVVQPLVVRRLSEQDRSNVIACGVLLMGTGFGLGAFMSSLPGYAFTVVIWTAGEITIAAVVQTVVADLAPEHLRGRYNGLFGAAYALAAVVAPAGGTQLYAHAGPTALWATCFGLCSLVAAGQWALGRAVRARGTTQQLAETAKE</sequence>
<keyword evidence="3" id="KW-1003">Cell membrane</keyword>
<evidence type="ECO:0000259" key="8">
    <source>
        <dbReference type="PROSITE" id="PS50850"/>
    </source>
</evidence>
<dbReference type="PROSITE" id="PS00216">
    <property type="entry name" value="SUGAR_TRANSPORT_1"/>
    <property type="match status" value="1"/>
</dbReference>
<evidence type="ECO:0000256" key="2">
    <source>
        <dbReference type="ARBA" id="ARBA00022448"/>
    </source>
</evidence>
<dbReference type="PROSITE" id="PS50850">
    <property type="entry name" value="MFS"/>
    <property type="match status" value="1"/>
</dbReference>
<dbReference type="PANTHER" id="PTHR23517:SF2">
    <property type="entry name" value="MULTIDRUG RESISTANCE PROTEIN MDTH"/>
    <property type="match status" value="1"/>
</dbReference>
<dbReference type="AlphaFoldDB" id="A0A5N8XCM2"/>
<evidence type="ECO:0000313" key="10">
    <source>
        <dbReference type="Proteomes" id="UP000400924"/>
    </source>
</evidence>
<feature type="transmembrane region" description="Helical" evidence="7">
    <location>
        <begin position="355"/>
        <end position="379"/>
    </location>
</feature>
<feature type="domain" description="Major facilitator superfamily (MFS) profile" evidence="8">
    <location>
        <begin position="32"/>
        <end position="423"/>
    </location>
</feature>
<protein>
    <submittedName>
        <fullName evidence="9">MFS transporter</fullName>
    </submittedName>
</protein>
<feature type="transmembrane region" description="Helical" evidence="7">
    <location>
        <begin position="267"/>
        <end position="285"/>
    </location>
</feature>
<evidence type="ECO:0000256" key="7">
    <source>
        <dbReference type="SAM" id="Phobius"/>
    </source>
</evidence>
<dbReference type="InterPro" id="IPR005829">
    <property type="entry name" value="Sugar_transporter_CS"/>
</dbReference>
<feature type="transmembrane region" description="Helical" evidence="7">
    <location>
        <begin position="157"/>
        <end position="179"/>
    </location>
</feature>
<feature type="transmembrane region" description="Helical" evidence="7">
    <location>
        <begin position="321"/>
        <end position="343"/>
    </location>
</feature>
<dbReference type="GO" id="GO:0022857">
    <property type="term" value="F:transmembrane transporter activity"/>
    <property type="evidence" value="ECO:0007669"/>
    <property type="project" value="InterPro"/>
</dbReference>
<feature type="transmembrane region" description="Helical" evidence="7">
    <location>
        <begin position="65"/>
        <end position="85"/>
    </location>
</feature>
<dbReference type="InterPro" id="IPR020846">
    <property type="entry name" value="MFS_dom"/>
</dbReference>
<evidence type="ECO:0000256" key="6">
    <source>
        <dbReference type="ARBA" id="ARBA00023136"/>
    </source>
</evidence>
<keyword evidence="5 7" id="KW-1133">Transmembrane helix</keyword>
<organism evidence="9 10">
    <name type="scientific">Streptomyces spongiae</name>
    <dbReference type="NCBI Taxonomy" id="565072"/>
    <lineage>
        <taxon>Bacteria</taxon>
        <taxon>Bacillati</taxon>
        <taxon>Actinomycetota</taxon>
        <taxon>Actinomycetes</taxon>
        <taxon>Kitasatosporales</taxon>
        <taxon>Streptomycetaceae</taxon>
        <taxon>Streptomyces</taxon>
    </lineage>
</organism>
<dbReference type="InterPro" id="IPR011701">
    <property type="entry name" value="MFS"/>
</dbReference>
<comment type="subcellular location">
    <subcellularLocation>
        <location evidence="1">Cell membrane</location>
        <topology evidence="1">Multi-pass membrane protein</topology>
    </subcellularLocation>
</comment>
<reference evidence="9 10" key="1">
    <citation type="submission" date="2019-07" db="EMBL/GenBank/DDBJ databases">
        <title>New species of Amycolatopsis and Streptomyces.</title>
        <authorList>
            <person name="Duangmal K."/>
            <person name="Teo W.F.A."/>
            <person name="Lipun K."/>
        </authorList>
    </citation>
    <scope>NUCLEOTIDE SEQUENCE [LARGE SCALE GENOMIC DNA]</scope>
    <source>
        <strain evidence="9 10">NBRC 106415</strain>
    </source>
</reference>
<evidence type="ECO:0000256" key="1">
    <source>
        <dbReference type="ARBA" id="ARBA00004651"/>
    </source>
</evidence>
<dbReference type="GO" id="GO:0005886">
    <property type="term" value="C:plasma membrane"/>
    <property type="evidence" value="ECO:0007669"/>
    <property type="project" value="UniProtKB-SubCell"/>
</dbReference>
<dbReference type="SUPFAM" id="SSF103473">
    <property type="entry name" value="MFS general substrate transporter"/>
    <property type="match status" value="1"/>
</dbReference>
<dbReference type="Gene3D" id="1.20.1250.20">
    <property type="entry name" value="MFS general substrate transporter like domains"/>
    <property type="match status" value="1"/>
</dbReference>
<gene>
    <name evidence="9" type="ORF">FNH08_08145</name>
</gene>
<dbReference type="Pfam" id="PF07690">
    <property type="entry name" value="MFS_1"/>
    <property type="match status" value="1"/>
</dbReference>
<evidence type="ECO:0000256" key="5">
    <source>
        <dbReference type="ARBA" id="ARBA00022989"/>
    </source>
</evidence>
<comment type="caution">
    <text evidence="9">The sequence shown here is derived from an EMBL/GenBank/DDBJ whole genome shotgun (WGS) entry which is preliminary data.</text>
</comment>
<feature type="transmembrane region" description="Helical" evidence="7">
    <location>
        <begin position="185"/>
        <end position="205"/>
    </location>
</feature>
<dbReference type="PANTHER" id="PTHR23517">
    <property type="entry name" value="RESISTANCE PROTEIN MDTM, PUTATIVE-RELATED-RELATED"/>
    <property type="match status" value="1"/>
</dbReference>
<feature type="transmembrane region" description="Helical" evidence="7">
    <location>
        <begin position="32"/>
        <end position="53"/>
    </location>
</feature>
<dbReference type="Proteomes" id="UP000400924">
    <property type="component" value="Unassembled WGS sequence"/>
</dbReference>
<keyword evidence="10" id="KW-1185">Reference proteome</keyword>
<evidence type="ECO:0000313" key="9">
    <source>
        <dbReference type="EMBL" id="MPY57147.1"/>
    </source>
</evidence>
<dbReference type="CDD" id="cd17329">
    <property type="entry name" value="MFS_MdtH_MDR_like"/>
    <property type="match status" value="1"/>
</dbReference>
<dbReference type="EMBL" id="VJZC01000034">
    <property type="protein sequence ID" value="MPY57147.1"/>
    <property type="molecule type" value="Genomic_DNA"/>
</dbReference>
<feature type="transmembrane region" description="Helical" evidence="7">
    <location>
        <begin position="122"/>
        <end position="145"/>
    </location>
</feature>
<evidence type="ECO:0000256" key="3">
    <source>
        <dbReference type="ARBA" id="ARBA00022475"/>
    </source>
</evidence>
<dbReference type="InterPro" id="IPR050171">
    <property type="entry name" value="MFS_Transporters"/>
</dbReference>